<name>A0A8J6P7M0_9FIRM</name>
<keyword evidence="7" id="KW-1185">Reference proteome</keyword>
<dbReference type="SUPFAM" id="SSF110849">
    <property type="entry name" value="ParB/Sulfiredoxin"/>
    <property type="match status" value="1"/>
</dbReference>
<dbReference type="PANTHER" id="PTHR33375">
    <property type="entry name" value="CHROMOSOME-PARTITIONING PROTEIN PARB-RELATED"/>
    <property type="match status" value="1"/>
</dbReference>
<comment type="caution">
    <text evidence="6">The sequence shown here is derived from an EMBL/GenBank/DDBJ whole genome shotgun (WGS) entry which is preliminary data.</text>
</comment>
<dbReference type="PANTHER" id="PTHR33375:SF1">
    <property type="entry name" value="CHROMOSOME-PARTITIONING PROTEIN PARB-RELATED"/>
    <property type="match status" value="1"/>
</dbReference>
<dbReference type="InterPro" id="IPR041468">
    <property type="entry name" value="HTH_ParB/Spo0J"/>
</dbReference>
<dbReference type="GO" id="GO:0003677">
    <property type="term" value="F:DNA binding"/>
    <property type="evidence" value="ECO:0007669"/>
    <property type="project" value="UniProtKB-KW"/>
</dbReference>
<dbReference type="Proteomes" id="UP000632659">
    <property type="component" value="Unassembled WGS sequence"/>
</dbReference>
<dbReference type="SMART" id="SM00470">
    <property type="entry name" value="ParB"/>
    <property type="match status" value="1"/>
</dbReference>
<evidence type="ECO:0000313" key="6">
    <source>
        <dbReference type="EMBL" id="MBC8610904.1"/>
    </source>
</evidence>
<dbReference type="Gene3D" id="3.90.1530.30">
    <property type="match status" value="1"/>
</dbReference>
<dbReference type="FunFam" id="3.90.1530.30:FF:000001">
    <property type="entry name" value="Chromosome partitioning protein ParB"/>
    <property type="match status" value="1"/>
</dbReference>
<reference evidence="6" key="1">
    <citation type="submission" date="2020-08" db="EMBL/GenBank/DDBJ databases">
        <title>Genome public.</title>
        <authorList>
            <person name="Liu C."/>
            <person name="Sun Q."/>
        </authorList>
    </citation>
    <scope>NUCLEOTIDE SEQUENCE</scope>
    <source>
        <strain evidence="6">NSJ-15</strain>
    </source>
</reference>
<evidence type="ECO:0000256" key="2">
    <source>
        <dbReference type="ARBA" id="ARBA00006295"/>
    </source>
</evidence>
<dbReference type="GO" id="GO:0009295">
    <property type="term" value="C:nucleoid"/>
    <property type="evidence" value="ECO:0007669"/>
    <property type="project" value="UniProtKB-SubCell"/>
</dbReference>
<keyword evidence="3" id="KW-0159">Chromosome partition</keyword>
<proteinExistence type="inferred from homology"/>
<dbReference type="NCBIfam" id="TIGR00180">
    <property type="entry name" value="parB_part"/>
    <property type="match status" value="1"/>
</dbReference>
<dbReference type="SUPFAM" id="SSF109709">
    <property type="entry name" value="KorB DNA-binding domain-like"/>
    <property type="match status" value="1"/>
</dbReference>
<evidence type="ECO:0000259" key="5">
    <source>
        <dbReference type="SMART" id="SM00470"/>
    </source>
</evidence>
<dbReference type="FunFam" id="1.10.10.2830:FF:000001">
    <property type="entry name" value="Chromosome partitioning protein ParB"/>
    <property type="match status" value="1"/>
</dbReference>
<dbReference type="OrthoDB" id="9802051at2"/>
<dbReference type="RefSeq" id="WP_093989151.1">
    <property type="nucleotide sequence ID" value="NZ_FYDD01000004.1"/>
</dbReference>
<evidence type="ECO:0000256" key="4">
    <source>
        <dbReference type="ARBA" id="ARBA00023125"/>
    </source>
</evidence>
<dbReference type="InterPro" id="IPR004437">
    <property type="entry name" value="ParB/RepB/Spo0J"/>
</dbReference>
<dbReference type="InterPro" id="IPR050336">
    <property type="entry name" value="Chromosome_partition/occlusion"/>
</dbReference>
<dbReference type="GO" id="GO:0005694">
    <property type="term" value="C:chromosome"/>
    <property type="evidence" value="ECO:0007669"/>
    <property type="project" value="TreeGrafter"/>
</dbReference>
<dbReference type="Pfam" id="PF02195">
    <property type="entry name" value="ParB_N"/>
    <property type="match status" value="1"/>
</dbReference>
<gene>
    <name evidence="6" type="ORF">H8702_07180</name>
</gene>
<dbReference type="GO" id="GO:0007059">
    <property type="term" value="P:chromosome segregation"/>
    <property type="evidence" value="ECO:0007669"/>
    <property type="project" value="UniProtKB-KW"/>
</dbReference>
<comment type="similarity">
    <text evidence="2">Belongs to the ParB family.</text>
</comment>
<sequence length="268" mass="31138">MQLTLKKDKVVNRVVLLDIGEIRTNPAQPRTVFDQQQLTILADSIRENGLLQPITVRKSYKGYYELISGERRLRACRMLGKEKIESIVIEKSERESAILSMIENLHREDLNMFEQASALKNLIHEWNITQEEAAVKLGIAQSTVANRLRILRLSEEEQELIIRYHLTERHARALLKVADPQKRLETIYQAAENEWNVAQTEKYIENMNEVKHHKKYIPIIKDVRLFINTINKAITVMKSAGIPATAKKIDEDSYIEYVIKIPKRKKVV</sequence>
<organism evidence="6 7">
    <name type="scientific">Massiliimalia timonensis</name>
    <dbReference type="NCBI Taxonomy" id="1987501"/>
    <lineage>
        <taxon>Bacteria</taxon>
        <taxon>Bacillati</taxon>
        <taxon>Bacillota</taxon>
        <taxon>Clostridia</taxon>
        <taxon>Eubacteriales</taxon>
        <taxon>Oscillospiraceae</taxon>
        <taxon>Massiliimalia</taxon>
    </lineage>
</organism>
<dbReference type="Gene3D" id="1.10.10.2830">
    <property type="match status" value="1"/>
</dbReference>
<dbReference type="Pfam" id="PF17762">
    <property type="entry name" value="HTH_ParB"/>
    <property type="match status" value="1"/>
</dbReference>
<dbReference type="InterPro" id="IPR003115">
    <property type="entry name" value="ParB_N"/>
</dbReference>
<evidence type="ECO:0000256" key="3">
    <source>
        <dbReference type="ARBA" id="ARBA00022829"/>
    </source>
</evidence>
<dbReference type="EMBL" id="JACRTL010000003">
    <property type="protein sequence ID" value="MBC8610904.1"/>
    <property type="molecule type" value="Genomic_DNA"/>
</dbReference>
<evidence type="ECO:0000256" key="1">
    <source>
        <dbReference type="ARBA" id="ARBA00004453"/>
    </source>
</evidence>
<feature type="domain" description="ParB-like N-terminal" evidence="5">
    <location>
        <begin position="15"/>
        <end position="105"/>
    </location>
</feature>
<dbReference type="InterPro" id="IPR036086">
    <property type="entry name" value="ParB/Sulfiredoxin_sf"/>
</dbReference>
<protein>
    <submittedName>
        <fullName evidence="6">ParB/RepB/Spo0J family partition protein</fullName>
    </submittedName>
</protein>
<comment type="subcellular location">
    <subcellularLocation>
        <location evidence="1">Cytoplasm</location>
        <location evidence="1">Nucleoid</location>
    </subcellularLocation>
</comment>
<dbReference type="AlphaFoldDB" id="A0A8J6P7M0"/>
<dbReference type="CDD" id="cd16393">
    <property type="entry name" value="SPO0J_N"/>
    <property type="match status" value="1"/>
</dbReference>
<accession>A0A8J6P7M0</accession>
<evidence type="ECO:0000313" key="7">
    <source>
        <dbReference type="Proteomes" id="UP000632659"/>
    </source>
</evidence>
<keyword evidence="4" id="KW-0238">DNA-binding</keyword>